<dbReference type="Proteomes" id="UP000245667">
    <property type="component" value="Unassembled WGS sequence"/>
</dbReference>
<feature type="transmembrane region" description="Helical" evidence="2">
    <location>
        <begin position="34"/>
        <end position="52"/>
    </location>
</feature>
<evidence type="ECO:0000256" key="1">
    <source>
        <dbReference type="SAM" id="MobiDB-lite"/>
    </source>
</evidence>
<reference evidence="4 7" key="2">
    <citation type="submission" date="2020-07" db="EMBL/GenBank/DDBJ databases">
        <title>The draft genome sequence of Maribacter polysiphoniae KCTC 22021.</title>
        <authorList>
            <person name="Mu L."/>
        </authorList>
    </citation>
    <scope>NUCLEOTIDE SEQUENCE [LARGE SCALE GENOMIC DNA]</scope>
    <source>
        <strain evidence="4 7">KCTC 22021</strain>
    </source>
</reference>
<evidence type="ECO:0000256" key="2">
    <source>
        <dbReference type="SAM" id="Phobius"/>
    </source>
</evidence>
<evidence type="ECO:0000313" key="7">
    <source>
        <dbReference type="Proteomes" id="UP000651837"/>
    </source>
</evidence>
<organism evidence="5 6">
    <name type="scientific">Maribacter polysiphoniae</name>
    <dbReference type="NCBI Taxonomy" id="429344"/>
    <lineage>
        <taxon>Bacteria</taxon>
        <taxon>Pseudomonadati</taxon>
        <taxon>Bacteroidota</taxon>
        <taxon>Flavobacteriia</taxon>
        <taxon>Flavobacteriales</taxon>
        <taxon>Flavobacteriaceae</taxon>
        <taxon>Maribacter</taxon>
    </lineage>
</organism>
<feature type="region of interest" description="Disordered" evidence="1">
    <location>
        <begin position="514"/>
        <end position="539"/>
    </location>
</feature>
<keyword evidence="7" id="KW-1185">Reference proteome</keyword>
<reference evidence="5 6" key="1">
    <citation type="submission" date="2018-05" db="EMBL/GenBank/DDBJ databases">
        <title>Genomic Encyclopedia of Archaeal and Bacterial Type Strains, Phase II (KMG-II): from individual species to whole genera.</title>
        <authorList>
            <person name="Goeker M."/>
        </authorList>
    </citation>
    <scope>NUCLEOTIDE SEQUENCE [LARGE SCALE GENOMIC DNA]</scope>
    <source>
        <strain evidence="5 6">DSM 23514</strain>
    </source>
</reference>
<dbReference type="CDD" id="cd07341">
    <property type="entry name" value="M56_BlaR1_MecR1_like"/>
    <property type="match status" value="1"/>
</dbReference>
<dbReference type="InterPro" id="IPR008756">
    <property type="entry name" value="Peptidase_M56"/>
</dbReference>
<feature type="transmembrane region" description="Helical" evidence="2">
    <location>
        <begin position="267"/>
        <end position="285"/>
    </location>
</feature>
<gene>
    <name evidence="4" type="ORF">HZY62_03575</name>
    <name evidence="5" type="ORF">LX92_02535</name>
</gene>
<dbReference type="EMBL" id="QGGQ01000005">
    <property type="protein sequence ID" value="PWK23206.1"/>
    <property type="molecule type" value="Genomic_DNA"/>
</dbReference>
<keyword evidence="2" id="KW-0812">Transmembrane</keyword>
<dbReference type="Pfam" id="PF05569">
    <property type="entry name" value="Peptidase_M56"/>
    <property type="match status" value="1"/>
</dbReference>
<protein>
    <submittedName>
        <fullName evidence="5">Beta-lactamase regulating signal transducer with metallopeptidase domain</fullName>
    </submittedName>
    <submittedName>
        <fullName evidence="4">M56 family metallopeptidase</fullName>
    </submittedName>
</protein>
<evidence type="ECO:0000313" key="4">
    <source>
        <dbReference type="EMBL" id="MBD1259653.1"/>
    </source>
</evidence>
<dbReference type="PANTHER" id="PTHR34978">
    <property type="entry name" value="POSSIBLE SENSOR-TRANSDUCER PROTEIN BLAR"/>
    <property type="match status" value="1"/>
</dbReference>
<comment type="caution">
    <text evidence="5">The sequence shown here is derived from an EMBL/GenBank/DDBJ whole genome shotgun (WGS) entry which is preliminary data.</text>
</comment>
<proteinExistence type="predicted"/>
<keyword evidence="2" id="KW-0472">Membrane</keyword>
<dbReference type="PANTHER" id="PTHR34978:SF3">
    <property type="entry name" value="SLR0241 PROTEIN"/>
    <property type="match status" value="1"/>
</dbReference>
<feature type="domain" description="Peptidase M56" evidence="3">
    <location>
        <begin position="161"/>
        <end position="257"/>
    </location>
</feature>
<accession>A0A316DZN4</accession>
<name>A0A316DZN4_9FLAO</name>
<sequence length="653" mass="74583">MFLYLIKSGTCLAIFLAFYKLFLERENMHTFKRFYLIGVLVAALGIPLITIVEYGSLPHIQQFQDETGSTVQNAINTHNDIDPMAYLPTFLWGLYGLGVLVFGFKFLKNLYLILHRIHINPKYKFNRITHVLMQNRVIPHTFFHYIFLNKQRFETNQIPKEVLLHEETHAKQKHSVDILLIELIQVLFWFNPLVYLTKKAIKLNHEFLADREVLTHGIPSNTYQKILLGFSSNPYSSPSVELANAINYSSIKKRFTVMKTKTSKKAIVLRSVFVPPLLAIMLYAFSDRKVVAAPISPEQDPQSIGQSLRSETIEIRISKKGEILAGDSTVIPIERLKSFLLKHHTNLTKEQRSNRIRAIIRPAAEAPIEILKNVEAVLIDYGVAQVNLIGPEASFDPNRDINTQKGATIAQIRTFNSLAQKYNQQPLASRRIPLKDLRILENIYQSMSGQQRNEAVPFPECPPQEGVTKKQIIEYNALAKKYNRQLSDAKEIHILKSDVERLEYLHGLMTHEQKENAEPFPDLPEPPTPPVPPSPLDHNADSIMQEIIANQDPYDNLNTPDAISSAKKTGFFLQKEDKAEFEETNDIPTPPEPQKTISPLDLLIEMDMKGALFYYKGKEITPDKALNLLTKDEDLSIDINQKNDNPPIVKIRH</sequence>
<keyword evidence="2" id="KW-1133">Transmembrane helix</keyword>
<dbReference type="EMBL" id="JACWLN010000001">
    <property type="protein sequence ID" value="MBD1259653.1"/>
    <property type="molecule type" value="Genomic_DNA"/>
</dbReference>
<dbReference type="InterPro" id="IPR052173">
    <property type="entry name" value="Beta-lactam_resp_regulator"/>
</dbReference>
<evidence type="ECO:0000313" key="6">
    <source>
        <dbReference type="Proteomes" id="UP000245667"/>
    </source>
</evidence>
<feature type="compositionally biased region" description="Pro residues" evidence="1">
    <location>
        <begin position="521"/>
        <end position="535"/>
    </location>
</feature>
<evidence type="ECO:0000259" key="3">
    <source>
        <dbReference type="Pfam" id="PF05569"/>
    </source>
</evidence>
<dbReference type="Proteomes" id="UP000651837">
    <property type="component" value="Unassembled WGS sequence"/>
</dbReference>
<evidence type="ECO:0000313" key="5">
    <source>
        <dbReference type="EMBL" id="PWK23206.1"/>
    </source>
</evidence>
<feature type="transmembrane region" description="Helical" evidence="2">
    <location>
        <begin position="6"/>
        <end position="22"/>
    </location>
</feature>
<dbReference type="OrthoDB" id="1522859at2"/>
<feature type="transmembrane region" description="Helical" evidence="2">
    <location>
        <begin position="85"/>
        <end position="107"/>
    </location>
</feature>
<dbReference type="RefSeq" id="WP_109651120.1">
    <property type="nucleotide sequence ID" value="NZ_JACWLN010000001.1"/>
</dbReference>
<dbReference type="AlphaFoldDB" id="A0A316DZN4"/>